<dbReference type="GO" id="GO:0015074">
    <property type="term" value="P:DNA integration"/>
    <property type="evidence" value="ECO:0007669"/>
    <property type="project" value="InterPro"/>
</dbReference>
<dbReference type="Pfam" id="PF00589">
    <property type="entry name" value="Phage_integrase"/>
    <property type="match status" value="1"/>
</dbReference>
<organism evidence="3">
    <name type="scientific">marine sediment metagenome</name>
    <dbReference type="NCBI Taxonomy" id="412755"/>
    <lineage>
        <taxon>unclassified sequences</taxon>
        <taxon>metagenomes</taxon>
        <taxon>ecological metagenomes</taxon>
    </lineage>
</organism>
<feature type="non-terminal residue" evidence="3">
    <location>
        <position position="120"/>
    </location>
</feature>
<gene>
    <name evidence="3" type="ORF">S01H1_10796</name>
</gene>
<evidence type="ECO:0000259" key="2">
    <source>
        <dbReference type="PROSITE" id="PS51898"/>
    </source>
</evidence>
<keyword evidence="1" id="KW-0233">DNA recombination</keyword>
<dbReference type="EMBL" id="BARS01005502">
    <property type="protein sequence ID" value="GAF74402.1"/>
    <property type="molecule type" value="Genomic_DNA"/>
</dbReference>
<evidence type="ECO:0000313" key="3">
    <source>
        <dbReference type="EMBL" id="GAF74402.1"/>
    </source>
</evidence>
<name>X0SER5_9ZZZZ</name>
<dbReference type="InterPro" id="IPR013762">
    <property type="entry name" value="Integrase-like_cat_sf"/>
</dbReference>
<dbReference type="InterPro" id="IPR002104">
    <property type="entry name" value="Integrase_catalytic"/>
</dbReference>
<dbReference type="Gene3D" id="1.10.443.10">
    <property type="entry name" value="Intergrase catalytic core"/>
    <property type="match status" value="1"/>
</dbReference>
<evidence type="ECO:0000256" key="1">
    <source>
        <dbReference type="ARBA" id="ARBA00023172"/>
    </source>
</evidence>
<dbReference type="CDD" id="cd00397">
    <property type="entry name" value="DNA_BRE_C"/>
    <property type="match status" value="1"/>
</dbReference>
<feature type="domain" description="Tyr recombinase" evidence="2">
    <location>
        <begin position="6"/>
        <end position="120"/>
    </location>
</feature>
<protein>
    <recommendedName>
        <fullName evidence="2">Tyr recombinase domain-containing protein</fullName>
    </recommendedName>
</protein>
<reference evidence="3" key="1">
    <citation type="journal article" date="2014" name="Front. Microbiol.">
        <title>High frequency of phylogenetically diverse reductive dehalogenase-homologous genes in deep subseafloor sedimentary metagenomes.</title>
        <authorList>
            <person name="Kawai M."/>
            <person name="Futagami T."/>
            <person name="Toyoda A."/>
            <person name="Takaki Y."/>
            <person name="Nishi S."/>
            <person name="Hori S."/>
            <person name="Arai W."/>
            <person name="Tsubouchi T."/>
            <person name="Morono Y."/>
            <person name="Uchiyama I."/>
            <person name="Ito T."/>
            <person name="Fujiyama A."/>
            <person name="Inagaki F."/>
            <person name="Takami H."/>
        </authorList>
    </citation>
    <scope>NUCLEOTIDE SEQUENCE</scope>
    <source>
        <strain evidence="3">Expedition CK06-06</strain>
    </source>
</reference>
<dbReference type="InterPro" id="IPR011010">
    <property type="entry name" value="DNA_brk_join_enz"/>
</dbReference>
<accession>X0SER5</accession>
<dbReference type="SUPFAM" id="SSF56349">
    <property type="entry name" value="DNA breaking-rejoining enzymes"/>
    <property type="match status" value="1"/>
</dbReference>
<sequence>MPLEVTHEDFLTPDQVQALKTYCQRNAEDPAPDGRADPVRDWAILHVALDSGLRVSEICALQLRDVILDRAHTSLIVRDGKGHKKRGVRIGSALCDHLAQFVAWKESVGQSAAGRAFVFI</sequence>
<dbReference type="GO" id="GO:0003677">
    <property type="term" value="F:DNA binding"/>
    <property type="evidence" value="ECO:0007669"/>
    <property type="project" value="InterPro"/>
</dbReference>
<dbReference type="PROSITE" id="PS51898">
    <property type="entry name" value="TYR_RECOMBINASE"/>
    <property type="match status" value="1"/>
</dbReference>
<comment type="caution">
    <text evidence="3">The sequence shown here is derived from an EMBL/GenBank/DDBJ whole genome shotgun (WGS) entry which is preliminary data.</text>
</comment>
<proteinExistence type="predicted"/>
<dbReference type="GO" id="GO:0006310">
    <property type="term" value="P:DNA recombination"/>
    <property type="evidence" value="ECO:0007669"/>
    <property type="project" value="UniProtKB-KW"/>
</dbReference>
<dbReference type="AlphaFoldDB" id="X0SER5"/>